<organism evidence="1 2">
    <name type="scientific">Mycolicibacterium neoaurum</name>
    <name type="common">Mycobacterium neoaurum</name>
    <dbReference type="NCBI Taxonomy" id="1795"/>
    <lineage>
        <taxon>Bacteria</taxon>
        <taxon>Bacillati</taxon>
        <taxon>Actinomycetota</taxon>
        <taxon>Actinomycetes</taxon>
        <taxon>Mycobacteriales</taxon>
        <taxon>Mycobacteriaceae</taxon>
        <taxon>Mycolicibacterium</taxon>
    </lineage>
</organism>
<dbReference type="EMBL" id="LK021339">
    <property type="protein sequence ID" value="CDQ45467.1"/>
    <property type="molecule type" value="Genomic_DNA"/>
</dbReference>
<reference evidence="1" key="2">
    <citation type="submission" date="2015-09" db="EMBL/GenBank/DDBJ databases">
        <title>Draft genome sequence of Mycobacterium neoaurum DSM 44074.</title>
        <authorList>
            <person name="Croce O."/>
            <person name="Robert C."/>
            <person name="Raoult D."/>
            <person name="Drancourt M."/>
        </authorList>
    </citation>
    <scope>NUCLEOTIDE SEQUENCE</scope>
    <source>
        <strain evidence="1">DSM 44074</strain>
    </source>
</reference>
<proteinExistence type="predicted"/>
<evidence type="ECO:0000313" key="1">
    <source>
        <dbReference type="EMBL" id="CDQ45467.1"/>
    </source>
</evidence>
<dbReference type="Proteomes" id="UP000028864">
    <property type="component" value="Unassembled WGS sequence"/>
</dbReference>
<reference evidence="1" key="1">
    <citation type="submission" date="2014-05" db="EMBL/GenBank/DDBJ databases">
        <authorList>
            <person name="Urmite Genomes"/>
        </authorList>
    </citation>
    <scope>NUCLEOTIDE SEQUENCE</scope>
    <source>
        <strain evidence="1">DSM 44074</strain>
    </source>
</reference>
<dbReference type="AlphaFoldDB" id="A0AAV2WNJ7"/>
<evidence type="ECO:0000313" key="2">
    <source>
        <dbReference type="Proteomes" id="UP000028864"/>
    </source>
</evidence>
<accession>A0AAV2WNJ7</accession>
<sequence length="44" mass="4752">MSPPSTVNELNVASPMWALDPTATAAVPTNTFGMYRIESRARLS</sequence>
<protein>
    <submittedName>
        <fullName evidence="1">Uncharacterized protein</fullName>
    </submittedName>
</protein>
<name>A0AAV2WNJ7_MYCNE</name>
<gene>
    <name evidence="1" type="ORF">BN1047_03363</name>
</gene>